<evidence type="ECO:0000259" key="1">
    <source>
        <dbReference type="Pfam" id="PF01551"/>
    </source>
</evidence>
<dbReference type="Proteomes" id="UP001252875">
    <property type="component" value="Unassembled WGS sequence"/>
</dbReference>
<gene>
    <name evidence="2" type="ORF">P7D85_03515</name>
</gene>
<dbReference type="Pfam" id="PF01551">
    <property type="entry name" value="Peptidase_M23"/>
    <property type="match status" value="1"/>
</dbReference>
<evidence type="ECO:0000313" key="3">
    <source>
        <dbReference type="Proteomes" id="UP001252875"/>
    </source>
</evidence>
<feature type="domain" description="M23ase beta-sheet core" evidence="1">
    <location>
        <begin position="35"/>
        <end position="128"/>
    </location>
</feature>
<dbReference type="CDD" id="cd12797">
    <property type="entry name" value="M23_peptidase"/>
    <property type="match status" value="1"/>
</dbReference>
<reference evidence="2 3" key="1">
    <citation type="submission" date="2023-03" db="EMBL/GenBank/DDBJ databases">
        <authorList>
            <person name="Shen W."/>
            <person name="Cai J."/>
        </authorList>
    </citation>
    <scope>NUCLEOTIDE SEQUENCE [LARGE SCALE GENOMIC DNA]</scope>
    <source>
        <strain evidence="2 3">D6-4</strain>
    </source>
</reference>
<name>A0ABU3EVD3_9ENTE</name>
<accession>A0ABU3EVD3</accession>
<evidence type="ECO:0000313" key="2">
    <source>
        <dbReference type="EMBL" id="MDT2598826.1"/>
    </source>
</evidence>
<dbReference type="PANTHER" id="PTHR21666">
    <property type="entry name" value="PEPTIDASE-RELATED"/>
    <property type="match status" value="1"/>
</dbReference>
<proteinExistence type="predicted"/>
<organism evidence="2 3">
    <name type="scientific">Enterococcus hulanensis</name>
    <dbReference type="NCBI Taxonomy" id="2559929"/>
    <lineage>
        <taxon>Bacteria</taxon>
        <taxon>Bacillati</taxon>
        <taxon>Bacillota</taxon>
        <taxon>Bacilli</taxon>
        <taxon>Lactobacillales</taxon>
        <taxon>Enterococcaceae</taxon>
        <taxon>Enterococcus</taxon>
    </lineage>
</organism>
<protein>
    <submittedName>
        <fullName evidence="2">M23 family metallopeptidase</fullName>
    </submittedName>
</protein>
<dbReference type="InterPro" id="IPR050570">
    <property type="entry name" value="Cell_wall_metabolism_enzyme"/>
</dbReference>
<dbReference type="PANTHER" id="PTHR21666:SF270">
    <property type="entry name" value="MUREIN HYDROLASE ACTIVATOR ENVC"/>
    <property type="match status" value="1"/>
</dbReference>
<dbReference type="Gene3D" id="2.70.70.10">
    <property type="entry name" value="Glucose Permease (Domain IIA)"/>
    <property type="match status" value="1"/>
</dbReference>
<comment type="caution">
    <text evidence="2">The sequence shown here is derived from an EMBL/GenBank/DDBJ whole genome shotgun (WGS) entry which is preliminary data.</text>
</comment>
<dbReference type="InterPro" id="IPR011055">
    <property type="entry name" value="Dup_hybrid_motif"/>
</dbReference>
<dbReference type="SUPFAM" id="SSF51261">
    <property type="entry name" value="Duplicated hybrid motif"/>
    <property type="match status" value="1"/>
</dbReference>
<dbReference type="EMBL" id="JARPYI010000001">
    <property type="protein sequence ID" value="MDT2598826.1"/>
    <property type="molecule type" value="Genomic_DNA"/>
</dbReference>
<dbReference type="RefSeq" id="WP_311820974.1">
    <property type="nucleotide sequence ID" value="NZ_JARPYF010000001.1"/>
</dbReference>
<keyword evidence="3" id="KW-1185">Reference proteome</keyword>
<sequence>MTSEWTWPFSKAYTGTFEEGQQFGNTSYPRGRGYFHDGFDFGSNIYGQGSNVLAIHDGEVIYSGIMGSGLDAVIVLAVPPYQIMYQEFSKSSGDIYVNEGSKVKKGQVIGKLNGSHLHLGFTKKNWQVALGSWDINDGTWLNPISIIQTGLIELPEKPNTNSGGKKMFRFNLKKTNGTTEIWGVWGNKRFHFPTLSAAQFFDKLVKANGGDTNTNNTWAESSEMWGTILAMTDPAQFSTK</sequence>
<dbReference type="InterPro" id="IPR016047">
    <property type="entry name" value="M23ase_b-sheet_dom"/>
</dbReference>